<dbReference type="PANTHER" id="PTHR14859">
    <property type="entry name" value="CALCOFLUOR WHITE HYPERSENSITIVE PROTEIN PRECURSOR"/>
    <property type="match status" value="1"/>
</dbReference>
<evidence type="ECO:0000256" key="1">
    <source>
        <dbReference type="SAM" id="Phobius"/>
    </source>
</evidence>
<dbReference type="KEGG" id="bpor:BPO_1121"/>
<dbReference type="PANTHER" id="PTHR14859:SF15">
    <property type="entry name" value="ENDONUCLEASE_EXONUCLEASE_PHOSPHATASE DOMAIN-CONTAINING PROTEIN"/>
    <property type="match status" value="1"/>
</dbReference>
<dbReference type="CDD" id="cd09084">
    <property type="entry name" value="EEP-2"/>
    <property type="match status" value="1"/>
</dbReference>
<keyword evidence="4" id="KW-1185">Reference proteome</keyword>
<gene>
    <name evidence="3" type="ORF">BPO_1121</name>
</gene>
<dbReference type="GO" id="GO:0003824">
    <property type="term" value="F:catalytic activity"/>
    <property type="evidence" value="ECO:0007669"/>
    <property type="project" value="InterPro"/>
</dbReference>
<evidence type="ECO:0000313" key="3">
    <source>
        <dbReference type="EMBL" id="WOC51768.1"/>
    </source>
</evidence>
<dbReference type="InterPro" id="IPR005135">
    <property type="entry name" value="Endo/exonuclease/phosphatase"/>
</dbReference>
<dbReference type="Proteomes" id="UP001432059">
    <property type="component" value="Chromosome"/>
</dbReference>
<dbReference type="Pfam" id="PF03372">
    <property type="entry name" value="Exo_endo_phos"/>
    <property type="match status" value="1"/>
</dbReference>
<keyword evidence="1" id="KW-0472">Membrane</keyword>
<protein>
    <recommendedName>
        <fullName evidence="2">Endonuclease/exonuclease/phosphatase domain-containing protein</fullName>
    </recommendedName>
</protein>
<sequence length="327" mass="37724">MGLVRVILLLGHLAVVVLLGASFLNAWLPPKFLGYLNLLSLAFPFLVILHGIFTLCWLLMWKKRGIVFLVFSLLLLNPVRRWVNYNAESPRKANLKVVTFNSHSGDYAKTLRGKESVEQFIREQQADFILFQEQRKRELQNPNYHSQGIIGIYTPHKILKKESLISEEYNAYSFYADVEVDGRIVRVINVYLQPFELEKSMVKPTQNMEVNKEKGKKLLFRLIPTFKDHQVQVEMVRKAVEASPYPVILAGDFNAVPNSWEYYHLGKDLVDAFMEVGKGSATSFHSFKFPIRIDYIFTSSSIKPVSYRVDRGVTLSDHFPVIATFEW</sequence>
<reference evidence="3" key="1">
    <citation type="submission" date="2023-10" db="EMBL/GenBank/DDBJ databases">
        <title>Characterization and whole genome sequencing of a novel strain of Bergeyella porcorum QD2021 isolated from pig.</title>
        <authorList>
            <person name="Liu G."/>
            <person name="Chen C."/>
            <person name="Han X."/>
        </authorList>
    </citation>
    <scope>NUCLEOTIDE SEQUENCE</scope>
    <source>
        <strain evidence="3">QD2021</strain>
    </source>
</reference>
<evidence type="ECO:0000259" key="2">
    <source>
        <dbReference type="Pfam" id="PF03372"/>
    </source>
</evidence>
<dbReference type="GO" id="GO:0006506">
    <property type="term" value="P:GPI anchor biosynthetic process"/>
    <property type="evidence" value="ECO:0007669"/>
    <property type="project" value="TreeGrafter"/>
</dbReference>
<name>A0AAU0F4R0_9FLAO</name>
<dbReference type="SUPFAM" id="SSF56219">
    <property type="entry name" value="DNase I-like"/>
    <property type="match status" value="1"/>
</dbReference>
<organism evidence="3 4">
    <name type="scientific">Bergeyella porcorum</name>
    <dbReference type="NCBI Taxonomy" id="1735111"/>
    <lineage>
        <taxon>Bacteria</taxon>
        <taxon>Pseudomonadati</taxon>
        <taxon>Bacteroidota</taxon>
        <taxon>Flavobacteriia</taxon>
        <taxon>Flavobacteriales</taxon>
        <taxon>Weeksellaceae</taxon>
        <taxon>Bergeyella</taxon>
    </lineage>
</organism>
<dbReference type="AlphaFoldDB" id="A0AAU0F4R0"/>
<feature type="transmembrane region" description="Helical" evidence="1">
    <location>
        <begin position="66"/>
        <end position="83"/>
    </location>
</feature>
<dbReference type="EMBL" id="CP136426">
    <property type="protein sequence ID" value="WOC51768.1"/>
    <property type="molecule type" value="Genomic_DNA"/>
</dbReference>
<dbReference type="RefSeq" id="WP_327983485.1">
    <property type="nucleotide sequence ID" value="NZ_CP136426.1"/>
</dbReference>
<dbReference type="Gene3D" id="3.60.10.10">
    <property type="entry name" value="Endonuclease/exonuclease/phosphatase"/>
    <property type="match status" value="1"/>
</dbReference>
<dbReference type="GO" id="GO:0016020">
    <property type="term" value="C:membrane"/>
    <property type="evidence" value="ECO:0007669"/>
    <property type="project" value="GOC"/>
</dbReference>
<accession>A0AAU0F4R0</accession>
<dbReference type="InterPro" id="IPR051916">
    <property type="entry name" value="GPI-anchor_lipid_remodeler"/>
</dbReference>
<feature type="transmembrane region" description="Helical" evidence="1">
    <location>
        <begin position="6"/>
        <end position="28"/>
    </location>
</feature>
<feature type="transmembrane region" description="Helical" evidence="1">
    <location>
        <begin position="35"/>
        <end position="60"/>
    </location>
</feature>
<proteinExistence type="predicted"/>
<evidence type="ECO:0000313" key="4">
    <source>
        <dbReference type="Proteomes" id="UP001432059"/>
    </source>
</evidence>
<keyword evidence="1" id="KW-1133">Transmembrane helix</keyword>
<dbReference type="InterPro" id="IPR036691">
    <property type="entry name" value="Endo/exonu/phosph_ase_sf"/>
</dbReference>
<feature type="domain" description="Endonuclease/exonuclease/phosphatase" evidence="2">
    <location>
        <begin position="98"/>
        <end position="318"/>
    </location>
</feature>
<keyword evidence="1" id="KW-0812">Transmembrane</keyword>